<dbReference type="AlphaFoldDB" id="A0A1F8BID8"/>
<proteinExistence type="predicted"/>
<comment type="caution">
    <text evidence="1">The sequence shown here is derived from an EMBL/GenBank/DDBJ whole genome shotgun (WGS) entry which is preliminary data.</text>
</comment>
<dbReference type="Proteomes" id="UP000177082">
    <property type="component" value="Unassembled WGS sequence"/>
</dbReference>
<dbReference type="EMBL" id="MGHF01000017">
    <property type="protein sequence ID" value="OGM63439.1"/>
    <property type="molecule type" value="Genomic_DNA"/>
</dbReference>
<accession>A0A1F8BID8</accession>
<sequence length="110" mass="12945">MDKIDSYRKFLENYISLLERLVDKAENAPEPKFVAQLRTAERSFNFLLDEVSGETEYKAFSVQEMQALKQRRDNIADKVSRIIEKSDKAIKRYESYCDNLKDTRKLSSLL</sequence>
<name>A0A1F8BID8_9BACT</name>
<protein>
    <submittedName>
        <fullName evidence="1">Uncharacterized protein</fullName>
    </submittedName>
</protein>
<organism evidence="1 2">
    <name type="scientific">Candidatus Woesebacteria bacterium RIFCSPLOWO2_01_FULL_39_21</name>
    <dbReference type="NCBI Taxonomy" id="1802519"/>
    <lineage>
        <taxon>Bacteria</taxon>
        <taxon>Candidatus Woeseibacteriota</taxon>
    </lineage>
</organism>
<dbReference type="STRING" id="1802519.A2961_03170"/>
<gene>
    <name evidence="1" type="ORF">A2961_03170</name>
</gene>
<reference evidence="1 2" key="1">
    <citation type="journal article" date="2016" name="Nat. Commun.">
        <title>Thousands of microbial genomes shed light on interconnected biogeochemical processes in an aquifer system.</title>
        <authorList>
            <person name="Anantharaman K."/>
            <person name="Brown C.T."/>
            <person name="Hug L.A."/>
            <person name="Sharon I."/>
            <person name="Castelle C.J."/>
            <person name="Probst A.J."/>
            <person name="Thomas B.C."/>
            <person name="Singh A."/>
            <person name="Wilkins M.J."/>
            <person name="Karaoz U."/>
            <person name="Brodie E.L."/>
            <person name="Williams K.H."/>
            <person name="Hubbard S.S."/>
            <person name="Banfield J.F."/>
        </authorList>
    </citation>
    <scope>NUCLEOTIDE SEQUENCE [LARGE SCALE GENOMIC DNA]</scope>
</reference>
<evidence type="ECO:0000313" key="1">
    <source>
        <dbReference type="EMBL" id="OGM63439.1"/>
    </source>
</evidence>
<evidence type="ECO:0000313" key="2">
    <source>
        <dbReference type="Proteomes" id="UP000177082"/>
    </source>
</evidence>